<dbReference type="PANTHER" id="PTHR46690">
    <property type="entry name" value="CYTOCHROME C OXIDASE ASSEMBLY FACTOR 6 HOMOLOG"/>
    <property type="match status" value="1"/>
</dbReference>
<dbReference type="SUPFAM" id="SSF47694">
    <property type="entry name" value="Cytochrome c oxidase subunit h"/>
    <property type="match status" value="1"/>
</dbReference>
<keyword evidence="6" id="KW-1185">Reference proteome</keyword>
<accession>A0ABP1Q8B3</accession>
<evidence type="ECO:0008006" key="7">
    <source>
        <dbReference type="Google" id="ProtNLM"/>
    </source>
</evidence>
<reference evidence="5 6" key="1">
    <citation type="submission" date="2024-08" db="EMBL/GenBank/DDBJ databases">
        <authorList>
            <person name="Cucini C."/>
            <person name="Frati F."/>
        </authorList>
    </citation>
    <scope>NUCLEOTIDE SEQUENCE [LARGE SCALE GENOMIC DNA]</scope>
</reference>
<dbReference type="EMBL" id="CAXLJM020000024">
    <property type="protein sequence ID" value="CAL8091806.1"/>
    <property type="molecule type" value="Genomic_DNA"/>
</dbReference>
<dbReference type="PROSITE" id="PS51808">
    <property type="entry name" value="CHCH"/>
    <property type="match status" value="1"/>
</dbReference>
<feature type="region of interest" description="Disordered" evidence="4">
    <location>
        <begin position="115"/>
        <end position="161"/>
    </location>
</feature>
<dbReference type="PANTHER" id="PTHR46690:SF1">
    <property type="entry name" value="CYTOCHROME C OXIDASE ASSEMBLY FACTOR 6 HOMOLOG"/>
    <property type="match status" value="1"/>
</dbReference>
<dbReference type="Gene3D" id="1.10.10.140">
    <property type="entry name" value="Cytochrome c oxidase, subunit VIb"/>
    <property type="match status" value="1"/>
</dbReference>
<gene>
    <name evidence="5" type="ORF">ODALV1_LOCUS8032</name>
</gene>
<proteinExistence type="predicted"/>
<evidence type="ECO:0000313" key="6">
    <source>
        <dbReference type="Proteomes" id="UP001642540"/>
    </source>
</evidence>
<dbReference type="InterPro" id="IPR042289">
    <property type="entry name" value="COA6"/>
</dbReference>
<keyword evidence="3" id="KW-1015">Disulfide bond</keyword>
<evidence type="ECO:0000256" key="4">
    <source>
        <dbReference type="SAM" id="MobiDB-lite"/>
    </source>
</evidence>
<comment type="caution">
    <text evidence="5">The sequence shown here is derived from an EMBL/GenBank/DDBJ whole genome shotgun (WGS) entry which is preliminary data.</text>
</comment>
<dbReference type="Pfam" id="PF02297">
    <property type="entry name" value="COX6B"/>
    <property type="match status" value="1"/>
</dbReference>
<feature type="compositionally biased region" description="Low complexity" evidence="4">
    <location>
        <begin position="129"/>
        <end position="141"/>
    </location>
</feature>
<evidence type="ECO:0000256" key="2">
    <source>
        <dbReference type="ARBA" id="ARBA00023128"/>
    </source>
</evidence>
<dbReference type="Proteomes" id="UP001642540">
    <property type="component" value="Unassembled WGS sequence"/>
</dbReference>
<evidence type="ECO:0000256" key="3">
    <source>
        <dbReference type="ARBA" id="ARBA00023157"/>
    </source>
</evidence>
<organism evidence="5 6">
    <name type="scientific">Orchesella dallaii</name>
    <dbReference type="NCBI Taxonomy" id="48710"/>
    <lineage>
        <taxon>Eukaryota</taxon>
        <taxon>Metazoa</taxon>
        <taxon>Ecdysozoa</taxon>
        <taxon>Arthropoda</taxon>
        <taxon>Hexapoda</taxon>
        <taxon>Collembola</taxon>
        <taxon>Entomobryomorpha</taxon>
        <taxon>Entomobryoidea</taxon>
        <taxon>Orchesellidae</taxon>
        <taxon>Orchesellinae</taxon>
        <taxon>Orchesella</taxon>
    </lineage>
</organism>
<sequence>MSFPSKAEREKCWQSRDELWKCLDDNNGSQDMCTKFRELYESSCPRQWVKHFDRKREYLKFKDRIQNDGNPCHSCNIGEVVDGGGGGGRIIAFETLPASSSTSSTEGLDLEIVRNSSRSSGSHHHDDGNQSQSSSTSTTTTMKCASPNTRIFRKFQPPTFT</sequence>
<name>A0ABP1Q8B3_9HEXA</name>
<keyword evidence="2" id="KW-0496">Mitochondrion</keyword>
<dbReference type="InterPro" id="IPR036549">
    <property type="entry name" value="CX6/COA6-like_sf"/>
</dbReference>
<dbReference type="InterPro" id="IPR048280">
    <property type="entry name" value="COX6B-like"/>
</dbReference>
<evidence type="ECO:0000313" key="5">
    <source>
        <dbReference type="EMBL" id="CAL8091806.1"/>
    </source>
</evidence>
<comment type="subcellular location">
    <subcellularLocation>
        <location evidence="1">Mitochondrion</location>
    </subcellularLocation>
</comment>
<protein>
    <recommendedName>
        <fullName evidence="7">Cytochrome c oxidase assembly factor 6</fullName>
    </recommendedName>
</protein>
<evidence type="ECO:0000256" key="1">
    <source>
        <dbReference type="ARBA" id="ARBA00004173"/>
    </source>
</evidence>